<protein>
    <recommendedName>
        <fullName evidence="11">Transporter</fullName>
    </recommendedName>
</protein>
<evidence type="ECO:0000256" key="2">
    <source>
        <dbReference type="ARBA" id="ARBA00010145"/>
    </source>
</evidence>
<dbReference type="GO" id="GO:0005886">
    <property type="term" value="C:plasma membrane"/>
    <property type="evidence" value="ECO:0007669"/>
    <property type="project" value="UniProtKB-SubCell"/>
</dbReference>
<organism evidence="9 10">
    <name type="scientific">Sinobaca qinghaiensis</name>
    <dbReference type="NCBI Taxonomy" id="342944"/>
    <lineage>
        <taxon>Bacteria</taxon>
        <taxon>Bacillati</taxon>
        <taxon>Bacillota</taxon>
        <taxon>Bacilli</taxon>
        <taxon>Bacillales</taxon>
        <taxon>Sporolactobacillaceae</taxon>
        <taxon>Sinobaca</taxon>
    </lineage>
</organism>
<gene>
    <name evidence="9" type="ORF">ATL39_1686</name>
</gene>
<keyword evidence="4" id="KW-1003">Cell membrane</keyword>
<dbReference type="Pfam" id="PF03547">
    <property type="entry name" value="Mem_trans"/>
    <property type="match status" value="1"/>
</dbReference>
<feature type="transmembrane region" description="Helical" evidence="8">
    <location>
        <begin position="228"/>
        <end position="261"/>
    </location>
</feature>
<dbReference type="Gene3D" id="1.20.1530.20">
    <property type="match status" value="1"/>
</dbReference>
<feature type="transmembrane region" description="Helical" evidence="8">
    <location>
        <begin position="7"/>
        <end position="29"/>
    </location>
</feature>
<keyword evidence="5 8" id="KW-0812">Transmembrane</keyword>
<evidence type="ECO:0008006" key="11">
    <source>
        <dbReference type="Google" id="ProtNLM"/>
    </source>
</evidence>
<feature type="transmembrane region" description="Helical" evidence="8">
    <location>
        <begin position="61"/>
        <end position="85"/>
    </location>
</feature>
<name>A0A419V4H5_9BACL</name>
<evidence type="ECO:0000256" key="7">
    <source>
        <dbReference type="ARBA" id="ARBA00023136"/>
    </source>
</evidence>
<evidence type="ECO:0000256" key="5">
    <source>
        <dbReference type="ARBA" id="ARBA00022692"/>
    </source>
</evidence>
<feature type="transmembrane region" description="Helical" evidence="8">
    <location>
        <begin position="281"/>
        <end position="302"/>
    </location>
</feature>
<dbReference type="RefSeq" id="WP_120192889.1">
    <property type="nucleotide sequence ID" value="NZ_RAPK01000008.1"/>
</dbReference>
<evidence type="ECO:0000256" key="6">
    <source>
        <dbReference type="ARBA" id="ARBA00022989"/>
    </source>
</evidence>
<dbReference type="OrthoDB" id="527159at2"/>
<dbReference type="InterPro" id="IPR038770">
    <property type="entry name" value="Na+/solute_symporter_sf"/>
</dbReference>
<sequence>MGLLFNILLQIIFPVFILLAAGALLHRIFQFQLSTLSKLLTYLFLPTIIFTNIYENEMEAALLLEIGGFLFLQFLVLAVLTAVFAKSTGMDPKLAATFKNSIVLNNSGNFGIPVSQLVFQANPVGSSIQIIVMMFQNILTYTYGMMNSASTNGRGSSMIKELFKTPIIYALFLGFIFYGFSIPIPGFLWIPLQNLADGFLAVALITLGAQVAYPALKHFSFLFFTAIAGRLIFAPIIAFCIITLLGMEGTVAQALFIASSFPMSRNSALFALEYDNYPDYAAQGVLVSTMLSSVTVTIVVYLSELLF</sequence>
<keyword evidence="3" id="KW-0813">Transport</keyword>
<comment type="subcellular location">
    <subcellularLocation>
        <location evidence="1">Cell membrane</location>
        <topology evidence="1">Multi-pass membrane protein</topology>
    </subcellularLocation>
</comment>
<dbReference type="EMBL" id="RAPK01000008">
    <property type="protein sequence ID" value="RKD73393.1"/>
    <property type="molecule type" value="Genomic_DNA"/>
</dbReference>
<proteinExistence type="inferred from homology"/>
<keyword evidence="10" id="KW-1185">Reference proteome</keyword>
<dbReference type="AlphaFoldDB" id="A0A419V4H5"/>
<dbReference type="PANTHER" id="PTHR36838">
    <property type="entry name" value="AUXIN EFFLUX CARRIER FAMILY PROTEIN"/>
    <property type="match status" value="1"/>
</dbReference>
<evidence type="ECO:0000313" key="10">
    <source>
        <dbReference type="Proteomes" id="UP000285120"/>
    </source>
</evidence>
<dbReference type="InterPro" id="IPR004776">
    <property type="entry name" value="Mem_transp_PIN-like"/>
</dbReference>
<feature type="transmembrane region" description="Helical" evidence="8">
    <location>
        <begin position="127"/>
        <end position="146"/>
    </location>
</feature>
<evidence type="ECO:0000256" key="8">
    <source>
        <dbReference type="SAM" id="Phobius"/>
    </source>
</evidence>
<comment type="caution">
    <text evidence="9">The sequence shown here is derived from an EMBL/GenBank/DDBJ whole genome shotgun (WGS) entry which is preliminary data.</text>
</comment>
<dbReference type="GO" id="GO:0055085">
    <property type="term" value="P:transmembrane transport"/>
    <property type="evidence" value="ECO:0007669"/>
    <property type="project" value="InterPro"/>
</dbReference>
<evidence type="ECO:0000256" key="3">
    <source>
        <dbReference type="ARBA" id="ARBA00022448"/>
    </source>
</evidence>
<dbReference type="Proteomes" id="UP000285120">
    <property type="component" value="Unassembled WGS sequence"/>
</dbReference>
<dbReference type="PANTHER" id="PTHR36838:SF1">
    <property type="entry name" value="SLR1864 PROTEIN"/>
    <property type="match status" value="1"/>
</dbReference>
<keyword evidence="6 8" id="KW-1133">Transmembrane helix</keyword>
<evidence type="ECO:0000313" key="9">
    <source>
        <dbReference type="EMBL" id="RKD73393.1"/>
    </source>
</evidence>
<evidence type="ECO:0000256" key="1">
    <source>
        <dbReference type="ARBA" id="ARBA00004651"/>
    </source>
</evidence>
<keyword evidence="7 8" id="KW-0472">Membrane</keyword>
<comment type="similarity">
    <text evidence="2">Belongs to the auxin efflux carrier (TC 2.A.69) family.</text>
</comment>
<feature type="transmembrane region" description="Helical" evidence="8">
    <location>
        <begin position="35"/>
        <end position="54"/>
    </location>
</feature>
<feature type="transmembrane region" description="Helical" evidence="8">
    <location>
        <begin position="167"/>
        <end position="192"/>
    </location>
</feature>
<evidence type="ECO:0000256" key="4">
    <source>
        <dbReference type="ARBA" id="ARBA00022475"/>
    </source>
</evidence>
<feature type="transmembrane region" description="Helical" evidence="8">
    <location>
        <begin position="198"/>
        <end position="216"/>
    </location>
</feature>
<reference evidence="9 10" key="1">
    <citation type="submission" date="2018-09" db="EMBL/GenBank/DDBJ databases">
        <title>Genomic Encyclopedia of Archaeal and Bacterial Type Strains, Phase II (KMG-II): from individual species to whole genera.</title>
        <authorList>
            <person name="Goeker M."/>
        </authorList>
    </citation>
    <scope>NUCLEOTIDE SEQUENCE [LARGE SCALE GENOMIC DNA]</scope>
    <source>
        <strain evidence="9 10">DSM 17008</strain>
    </source>
</reference>
<accession>A0A419V4H5</accession>